<sequence length="248" mass="26734">MPFQTSSHPAMAATGPATAISSASAASSTAAVAAMSNDGGGMARGANYFFGFLITFVALLLIFVGCGVGTRRRARNRGAAFMLDWSVPNVAPLEPRFYEGYLEKPHGEHVWADVMPVSATILRPQADEPASSSTSGPPPPPPRSPWRTWLDRVRRRPPHRSASSEARHSEDADRKASQRRPATPPPADETMQITMMIAMPAPPRHPNDTTPDDERPLDEYQLGVLQAPWRSPLPPSPPPPRQSTGASS</sequence>
<keyword evidence="2" id="KW-0812">Transmembrane</keyword>
<keyword evidence="2" id="KW-1133">Transmembrane helix</keyword>
<feature type="transmembrane region" description="Helical" evidence="2">
    <location>
        <begin position="49"/>
        <end position="68"/>
    </location>
</feature>
<evidence type="ECO:0000313" key="4">
    <source>
        <dbReference type="Proteomes" id="UP000320762"/>
    </source>
</evidence>
<dbReference type="OrthoDB" id="2891248at2759"/>
<accession>A0A550C5M4</accession>
<organism evidence="3 4">
    <name type="scientific">Schizophyllum amplum</name>
    <dbReference type="NCBI Taxonomy" id="97359"/>
    <lineage>
        <taxon>Eukaryota</taxon>
        <taxon>Fungi</taxon>
        <taxon>Dikarya</taxon>
        <taxon>Basidiomycota</taxon>
        <taxon>Agaricomycotina</taxon>
        <taxon>Agaricomycetes</taxon>
        <taxon>Agaricomycetidae</taxon>
        <taxon>Agaricales</taxon>
        <taxon>Schizophyllaceae</taxon>
        <taxon>Schizophyllum</taxon>
    </lineage>
</organism>
<keyword evidence="4" id="KW-1185">Reference proteome</keyword>
<keyword evidence="2" id="KW-0472">Membrane</keyword>
<evidence type="ECO:0000256" key="2">
    <source>
        <dbReference type="SAM" id="Phobius"/>
    </source>
</evidence>
<reference evidence="3 4" key="1">
    <citation type="journal article" date="2019" name="New Phytol.">
        <title>Comparative genomics reveals unique wood-decay strategies and fruiting body development in the Schizophyllaceae.</title>
        <authorList>
            <person name="Almasi E."/>
            <person name="Sahu N."/>
            <person name="Krizsan K."/>
            <person name="Balint B."/>
            <person name="Kovacs G.M."/>
            <person name="Kiss B."/>
            <person name="Cseklye J."/>
            <person name="Drula E."/>
            <person name="Henrissat B."/>
            <person name="Nagy I."/>
            <person name="Chovatia M."/>
            <person name="Adam C."/>
            <person name="LaButti K."/>
            <person name="Lipzen A."/>
            <person name="Riley R."/>
            <person name="Grigoriev I.V."/>
            <person name="Nagy L.G."/>
        </authorList>
    </citation>
    <scope>NUCLEOTIDE SEQUENCE [LARGE SCALE GENOMIC DNA]</scope>
    <source>
        <strain evidence="3 4">NL-1724</strain>
    </source>
</reference>
<protein>
    <submittedName>
        <fullName evidence="3">Uncharacterized protein</fullName>
    </submittedName>
</protein>
<proteinExistence type="predicted"/>
<dbReference type="Proteomes" id="UP000320762">
    <property type="component" value="Unassembled WGS sequence"/>
</dbReference>
<name>A0A550C5M4_9AGAR</name>
<gene>
    <name evidence="3" type="ORF">BD626DRAFT_559146</name>
</gene>
<evidence type="ECO:0000313" key="3">
    <source>
        <dbReference type="EMBL" id="TRM60109.1"/>
    </source>
</evidence>
<feature type="region of interest" description="Disordered" evidence="1">
    <location>
        <begin position="125"/>
        <end position="248"/>
    </location>
</feature>
<feature type="compositionally biased region" description="Pro residues" evidence="1">
    <location>
        <begin position="231"/>
        <end position="241"/>
    </location>
</feature>
<dbReference type="AlphaFoldDB" id="A0A550C5M4"/>
<comment type="caution">
    <text evidence="3">The sequence shown here is derived from an EMBL/GenBank/DDBJ whole genome shotgun (WGS) entry which is preliminary data.</text>
</comment>
<evidence type="ECO:0000256" key="1">
    <source>
        <dbReference type="SAM" id="MobiDB-lite"/>
    </source>
</evidence>
<feature type="compositionally biased region" description="Basic and acidic residues" evidence="1">
    <location>
        <begin position="165"/>
        <end position="176"/>
    </location>
</feature>
<dbReference type="EMBL" id="VDMD01000023">
    <property type="protein sequence ID" value="TRM60109.1"/>
    <property type="molecule type" value="Genomic_DNA"/>
</dbReference>